<keyword evidence="12" id="KW-0378">Hydrolase</keyword>
<keyword evidence="10 11" id="KW-0472">Membrane</keyword>
<evidence type="ECO:0000313" key="13">
    <source>
        <dbReference type="Proteomes" id="UP000269265"/>
    </source>
</evidence>
<comment type="subcellular location">
    <subcellularLocation>
        <location evidence="11">Cell membrane</location>
        <topology evidence="11">Single-pass membrane protein</topology>
    </subcellularLocation>
</comment>
<dbReference type="NCBIfam" id="NF001454">
    <property type="entry name" value="PRK00315.1"/>
    <property type="match status" value="1"/>
</dbReference>
<evidence type="ECO:0000256" key="5">
    <source>
        <dbReference type="ARBA" id="ARBA00022741"/>
    </source>
</evidence>
<evidence type="ECO:0000256" key="8">
    <source>
        <dbReference type="ARBA" id="ARBA00022989"/>
    </source>
</evidence>
<evidence type="ECO:0000256" key="10">
    <source>
        <dbReference type="ARBA" id="ARBA00023136"/>
    </source>
</evidence>
<dbReference type="RefSeq" id="WP_125243708.1">
    <property type="nucleotide sequence ID" value="NZ_RSED01000009.1"/>
</dbReference>
<evidence type="ECO:0000313" key="12">
    <source>
        <dbReference type="EMBL" id="RRS03868.1"/>
    </source>
</evidence>
<evidence type="ECO:0000256" key="4">
    <source>
        <dbReference type="ARBA" id="ARBA00022692"/>
    </source>
</evidence>
<gene>
    <name evidence="11 12" type="primary">kdpC</name>
    <name evidence="12" type="ORF">EIP75_12990</name>
</gene>
<keyword evidence="3 11" id="KW-0633">Potassium transport</keyword>
<dbReference type="AlphaFoldDB" id="A0A3R8YML0"/>
<proteinExistence type="inferred from homology"/>
<keyword evidence="6 11" id="KW-0067">ATP-binding</keyword>
<dbReference type="Pfam" id="PF02669">
    <property type="entry name" value="KdpC"/>
    <property type="match status" value="1"/>
</dbReference>
<evidence type="ECO:0000256" key="1">
    <source>
        <dbReference type="ARBA" id="ARBA00022448"/>
    </source>
</evidence>
<comment type="subunit">
    <text evidence="11">The system is composed of three essential subunits: KdpA, KdpB and KdpC.</text>
</comment>
<reference evidence="12 13" key="1">
    <citation type="submission" date="2018-12" db="EMBL/GenBank/DDBJ databases">
        <title>The whole draft genome of Aquabacterium sp. SJQ9.</title>
        <authorList>
            <person name="Sun L."/>
            <person name="Gao X."/>
            <person name="Chen W."/>
            <person name="Huang K."/>
        </authorList>
    </citation>
    <scope>NUCLEOTIDE SEQUENCE [LARGE SCALE GENOMIC DNA]</scope>
    <source>
        <strain evidence="12 13">SJQ9</strain>
    </source>
</reference>
<evidence type="ECO:0000256" key="3">
    <source>
        <dbReference type="ARBA" id="ARBA00022538"/>
    </source>
</evidence>
<dbReference type="HAMAP" id="MF_00276">
    <property type="entry name" value="KdpC"/>
    <property type="match status" value="1"/>
</dbReference>
<keyword evidence="7 11" id="KW-0630">Potassium</keyword>
<dbReference type="GO" id="GO:0008556">
    <property type="term" value="F:P-type potassium transmembrane transporter activity"/>
    <property type="evidence" value="ECO:0007669"/>
    <property type="project" value="InterPro"/>
</dbReference>
<keyword evidence="8 11" id="KW-1133">Transmembrane helix</keyword>
<evidence type="ECO:0000256" key="11">
    <source>
        <dbReference type="HAMAP-Rule" id="MF_00276"/>
    </source>
</evidence>
<comment type="function">
    <text evidence="11">Part of the high-affinity ATP-driven potassium transport (or Kdp) system, which catalyzes the hydrolysis of ATP coupled with the electrogenic transport of potassium into the cytoplasm. This subunit acts as a catalytic chaperone that increases the ATP-binding affinity of the ATP-hydrolyzing subunit KdpB by the formation of a transient KdpB/KdpC/ATP ternary complex.</text>
</comment>
<keyword evidence="9 11" id="KW-0406">Ion transport</keyword>
<keyword evidence="2 11" id="KW-1003">Cell membrane</keyword>
<dbReference type="GO" id="GO:0016787">
    <property type="term" value="F:hydrolase activity"/>
    <property type="evidence" value="ECO:0007669"/>
    <property type="project" value="UniProtKB-KW"/>
</dbReference>
<evidence type="ECO:0000256" key="6">
    <source>
        <dbReference type="ARBA" id="ARBA00022840"/>
    </source>
</evidence>
<keyword evidence="1 11" id="KW-0813">Transport</keyword>
<dbReference type="NCBIfam" id="TIGR00681">
    <property type="entry name" value="kdpC"/>
    <property type="match status" value="1"/>
</dbReference>
<sequence>MTKTTTLDTPVSDAPTGGLLRPALVIFGLLSLLTGLAYPLLTTGIAQAVFPAQANGSLLHDAKGMPTGSSLIGQNFTDPGHFWGRPSATGPTPYNAALSGGANLGPLNPALVEAVKARVQALRAADPGNTAPVPQDLVTTSGSGLDPHISPEAAHYQAARVARARQLPLAQVNALVQRHTEAPQLGLLGEARVNVVQLNLALDATR</sequence>
<dbReference type="PANTHER" id="PTHR30042">
    <property type="entry name" value="POTASSIUM-TRANSPORTING ATPASE C CHAIN"/>
    <property type="match status" value="1"/>
</dbReference>
<feature type="transmembrane region" description="Helical" evidence="11">
    <location>
        <begin position="20"/>
        <end position="41"/>
    </location>
</feature>
<comment type="similarity">
    <text evidence="11">Belongs to the KdpC family.</text>
</comment>
<evidence type="ECO:0000256" key="7">
    <source>
        <dbReference type="ARBA" id="ARBA00022958"/>
    </source>
</evidence>
<dbReference type="PIRSF" id="PIRSF001296">
    <property type="entry name" value="K_ATPase_KdpC"/>
    <property type="match status" value="1"/>
</dbReference>
<protein>
    <recommendedName>
        <fullName evidence="11">Potassium-transporting ATPase KdpC subunit</fullName>
    </recommendedName>
    <alternativeName>
        <fullName evidence="11">ATP phosphohydrolase [potassium-transporting] C chain</fullName>
    </alternativeName>
    <alternativeName>
        <fullName evidence="11">Potassium-binding and translocating subunit C</fullName>
    </alternativeName>
    <alternativeName>
        <fullName evidence="11">Potassium-translocating ATPase C chain</fullName>
    </alternativeName>
</protein>
<dbReference type="Proteomes" id="UP000269265">
    <property type="component" value="Unassembled WGS sequence"/>
</dbReference>
<name>A0A3R8YML0_9BURK</name>
<evidence type="ECO:0000256" key="2">
    <source>
        <dbReference type="ARBA" id="ARBA00022475"/>
    </source>
</evidence>
<dbReference type="GO" id="GO:0005524">
    <property type="term" value="F:ATP binding"/>
    <property type="evidence" value="ECO:0007669"/>
    <property type="project" value="UniProtKB-UniRule"/>
</dbReference>
<dbReference type="InterPro" id="IPR003820">
    <property type="entry name" value="KdpC"/>
</dbReference>
<dbReference type="PANTHER" id="PTHR30042:SF2">
    <property type="entry name" value="POTASSIUM-TRANSPORTING ATPASE KDPC SUBUNIT"/>
    <property type="match status" value="1"/>
</dbReference>
<accession>A0A3R8YML0</accession>
<keyword evidence="13" id="KW-1185">Reference proteome</keyword>
<evidence type="ECO:0000256" key="9">
    <source>
        <dbReference type="ARBA" id="ARBA00023065"/>
    </source>
</evidence>
<dbReference type="OrthoDB" id="9788285at2"/>
<keyword evidence="4 11" id="KW-0812">Transmembrane</keyword>
<organism evidence="12 13">
    <name type="scientific">Aquabacterium soli</name>
    <dbReference type="NCBI Taxonomy" id="2493092"/>
    <lineage>
        <taxon>Bacteria</taxon>
        <taxon>Pseudomonadati</taxon>
        <taxon>Pseudomonadota</taxon>
        <taxon>Betaproteobacteria</taxon>
        <taxon>Burkholderiales</taxon>
        <taxon>Aquabacterium</taxon>
    </lineage>
</organism>
<keyword evidence="5 11" id="KW-0547">Nucleotide-binding</keyword>
<dbReference type="EMBL" id="RSED01000009">
    <property type="protein sequence ID" value="RRS03868.1"/>
    <property type="molecule type" value="Genomic_DNA"/>
</dbReference>
<dbReference type="GO" id="GO:0005886">
    <property type="term" value="C:plasma membrane"/>
    <property type="evidence" value="ECO:0007669"/>
    <property type="project" value="UniProtKB-SubCell"/>
</dbReference>
<comment type="caution">
    <text evidence="12">The sequence shown here is derived from an EMBL/GenBank/DDBJ whole genome shotgun (WGS) entry which is preliminary data.</text>
</comment>